<dbReference type="Proteomes" id="UP000321523">
    <property type="component" value="Unassembled WGS sequence"/>
</dbReference>
<dbReference type="InterPro" id="IPR055214">
    <property type="entry name" value="PTP-NADK"/>
</dbReference>
<protein>
    <recommendedName>
        <fullName evidence="3">Tyrosine specific protein phosphatases domain-containing protein</fullName>
    </recommendedName>
</protein>
<comment type="similarity">
    <text evidence="1">Belongs to the protein-tyrosine phosphatase family.</text>
</comment>
<dbReference type="PANTHER" id="PTHR31126">
    <property type="entry name" value="TYROSINE-PROTEIN PHOSPHATASE"/>
    <property type="match status" value="1"/>
</dbReference>
<gene>
    <name evidence="4" type="ORF">SAE02_63400</name>
</gene>
<dbReference type="PROSITE" id="PS50056">
    <property type="entry name" value="TYR_PHOSPHATASE_2"/>
    <property type="match status" value="1"/>
</dbReference>
<sequence length="196" mass="21393">MRSVSIVACARHAAVLLGSFLSVGLGWAVLYLAALQMGDNFYAVIPGEFYRSAQPTAAKIAEYYQNYGLKTIINLRGENSGSGWYDAEIDGARKLGIAHVDFRMSARRDMTMEQFDRLMDVFRKAEKPILVHCTSGADRSGLVSALYVAAIAKLGEDPAESQISFRFGHLPLPITSAYAMDRSFEALEPALGFPGS</sequence>
<feature type="transmembrane region" description="Helical" evidence="2">
    <location>
        <begin position="12"/>
        <end position="34"/>
    </location>
</feature>
<keyword evidence="5" id="KW-1185">Reference proteome</keyword>
<evidence type="ECO:0000313" key="5">
    <source>
        <dbReference type="Proteomes" id="UP000321523"/>
    </source>
</evidence>
<dbReference type="PROSITE" id="PS00383">
    <property type="entry name" value="TYR_PHOSPHATASE_1"/>
    <property type="match status" value="1"/>
</dbReference>
<dbReference type="SUPFAM" id="SSF52799">
    <property type="entry name" value="(Phosphotyrosine protein) phosphatases II"/>
    <property type="match status" value="1"/>
</dbReference>
<dbReference type="InterPro" id="IPR016130">
    <property type="entry name" value="Tyr_Pase_AS"/>
</dbReference>
<proteinExistence type="inferred from homology"/>
<dbReference type="InterPro" id="IPR000387">
    <property type="entry name" value="Tyr_Pase_dom"/>
</dbReference>
<evidence type="ECO:0000256" key="2">
    <source>
        <dbReference type="SAM" id="Phobius"/>
    </source>
</evidence>
<accession>A0A512E0E7</accession>
<keyword evidence="2" id="KW-0812">Transmembrane</keyword>
<dbReference type="PANTHER" id="PTHR31126:SF72">
    <property type="entry name" value="DUAL SPECIFICITY PROTEIN PHOSPHATASE TPBA"/>
    <property type="match status" value="1"/>
</dbReference>
<comment type="caution">
    <text evidence="4">The sequence shown here is derived from an EMBL/GenBank/DDBJ whole genome shotgun (WGS) entry which is preliminary data.</text>
</comment>
<reference evidence="4 5" key="1">
    <citation type="submission" date="2019-07" db="EMBL/GenBank/DDBJ databases">
        <title>Whole genome shotgun sequence of Skermanella aerolata NBRC 106429.</title>
        <authorList>
            <person name="Hosoyama A."/>
            <person name="Uohara A."/>
            <person name="Ohji S."/>
            <person name="Ichikawa N."/>
        </authorList>
    </citation>
    <scope>NUCLEOTIDE SEQUENCE [LARGE SCALE GENOMIC DNA]</scope>
    <source>
        <strain evidence="4 5">NBRC 106429</strain>
    </source>
</reference>
<dbReference type="GO" id="GO:0016791">
    <property type="term" value="F:phosphatase activity"/>
    <property type="evidence" value="ECO:0007669"/>
    <property type="project" value="TreeGrafter"/>
</dbReference>
<evidence type="ECO:0000256" key="1">
    <source>
        <dbReference type="ARBA" id="ARBA00009580"/>
    </source>
</evidence>
<keyword evidence="2" id="KW-1133">Transmembrane helix</keyword>
<dbReference type="InterPro" id="IPR029021">
    <property type="entry name" value="Prot-tyrosine_phosphatase-like"/>
</dbReference>
<evidence type="ECO:0000259" key="3">
    <source>
        <dbReference type="PROSITE" id="PS50056"/>
    </source>
</evidence>
<dbReference type="Gene3D" id="3.90.190.10">
    <property type="entry name" value="Protein tyrosine phosphatase superfamily"/>
    <property type="match status" value="1"/>
</dbReference>
<dbReference type="AlphaFoldDB" id="A0A512E0E7"/>
<keyword evidence="2" id="KW-0472">Membrane</keyword>
<organism evidence="4 5">
    <name type="scientific">Skermanella aerolata</name>
    <dbReference type="NCBI Taxonomy" id="393310"/>
    <lineage>
        <taxon>Bacteria</taxon>
        <taxon>Pseudomonadati</taxon>
        <taxon>Pseudomonadota</taxon>
        <taxon>Alphaproteobacteria</taxon>
        <taxon>Rhodospirillales</taxon>
        <taxon>Azospirillaceae</taxon>
        <taxon>Skermanella</taxon>
    </lineage>
</organism>
<dbReference type="OrthoDB" id="9814896at2"/>
<dbReference type="Pfam" id="PF22741">
    <property type="entry name" value="PTP-NADK"/>
    <property type="match status" value="1"/>
</dbReference>
<dbReference type="EMBL" id="BJYZ01000037">
    <property type="protein sequence ID" value="GEO42192.1"/>
    <property type="molecule type" value="Genomic_DNA"/>
</dbReference>
<evidence type="ECO:0000313" key="4">
    <source>
        <dbReference type="EMBL" id="GEO42192.1"/>
    </source>
</evidence>
<name>A0A512E0E7_9PROT</name>
<feature type="domain" description="Tyrosine specific protein phosphatases" evidence="3">
    <location>
        <begin position="113"/>
        <end position="148"/>
    </location>
</feature>